<evidence type="ECO:0000313" key="7">
    <source>
        <dbReference type="EMBL" id="EMS52930.1"/>
    </source>
</evidence>
<feature type="region of interest" description="Disordered" evidence="6">
    <location>
        <begin position="1"/>
        <end position="45"/>
    </location>
</feature>
<dbReference type="STRING" id="4572.M7ZKS3"/>
<dbReference type="GO" id="GO:0008171">
    <property type="term" value="F:O-methyltransferase activity"/>
    <property type="evidence" value="ECO:0007669"/>
    <property type="project" value="UniProtKB-UniRule"/>
</dbReference>
<dbReference type="InterPro" id="IPR024160">
    <property type="entry name" value="BIN3_SAM-bd_dom"/>
</dbReference>
<dbReference type="AlphaFoldDB" id="M7ZKS3"/>
<dbReference type="Pfam" id="PF03732">
    <property type="entry name" value="Retrotrans_gag"/>
    <property type="match status" value="1"/>
</dbReference>
<dbReference type="GO" id="GO:0040031">
    <property type="term" value="P:snRNA modification"/>
    <property type="evidence" value="ECO:0007669"/>
    <property type="project" value="TreeGrafter"/>
</dbReference>
<evidence type="ECO:0000256" key="3">
    <source>
        <dbReference type="ARBA" id="ARBA00022679"/>
    </source>
</evidence>
<keyword evidence="3 5" id="KW-0808">Transferase</keyword>
<dbReference type="PANTHER" id="PTHR12315:SF0">
    <property type="entry name" value="7SK SNRNA METHYLPHOSPHATE CAPPING ENZYME"/>
    <property type="match status" value="1"/>
</dbReference>
<feature type="compositionally biased region" description="Basic and acidic residues" evidence="6">
    <location>
        <begin position="14"/>
        <end position="25"/>
    </location>
</feature>
<dbReference type="PROSITE" id="PS51515">
    <property type="entry name" value="BIN3_SAM"/>
    <property type="match status" value="1"/>
</dbReference>
<name>M7ZKS3_TRIUA</name>
<evidence type="ECO:0000256" key="1">
    <source>
        <dbReference type="ARBA" id="ARBA00008361"/>
    </source>
</evidence>
<dbReference type="GO" id="GO:0032259">
    <property type="term" value="P:methylation"/>
    <property type="evidence" value="ECO:0007669"/>
    <property type="project" value="UniProtKB-KW"/>
</dbReference>
<dbReference type="InterPro" id="IPR029063">
    <property type="entry name" value="SAM-dependent_MTases_sf"/>
</dbReference>
<dbReference type="GO" id="GO:0008173">
    <property type="term" value="F:RNA methyltransferase activity"/>
    <property type="evidence" value="ECO:0007669"/>
    <property type="project" value="UniProtKB-UniRule"/>
</dbReference>
<proteinExistence type="inferred from homology"/>
<evidence type="ECO:0000256" key="4">
    <source>
        <dbReference type="ARBA" id="ARBA00022691"/>
    </source>
</evidence>
<dbReference type="InterPro" id="IPR010675">
    <property type="entry name" value="Bin3_C"/>
</dbReference>
<dbReference type="Pfam" id="PF06859">
    <property type="entry name" value="Bin3"/>
    <property type="match status" value="1"/>
</dbReference>
<organism evidence="7">
    <name type="scientific">Triticum urartu</name>
    <name type="common">Red wild einkorn</name>
    <name type="synonym">Crithodium urartu</name>
    <dbReference type="NCBI Taxonomy" id="4572"/>
    <lineage>
        <taxon>Eukaryota</taxon>
        <taxon>Viridiplantae</taxon>
        <taxon>Streptophyta</taxon>
        <taxon>Embryophyta</taxon>
        <taxon>Tracheophyta</taxon>
        <taxon>Spermatophyta</taxon>
        <taxon>Magnoliopsida</taxon>
        <taxon>Liliopsida</taxon>
        <taxon>Poales</taxon>
        <taxon>Poaceae</taxon>
        <taxon>BOP clade</taxon>
        <taxon>Pooideae</taxon>
        <taxon>Triticodae</taxon>
        <taxon>Triticeae</taxon>
        <taxon>Triticinae</taxon>
        <taxon>Triticum</taxon>
    </lineage>
</organism>
<dbReference type="PANTHER" id="PTHR12315">
    <property type="entry name" value="BICOID-INTERACTING PROTEIN RELATED"/>
    <property type="match status" value="1"/>
</dbReference>
<dbReference type="eggNOG" id="KOG2899">
    <property type="taxonomic scope" value="Eukaryota"/>
</dbReference>
<dbReference type="EC" id="2.1.1.-" evidence="5"/>
<reference evidence="7" key="1">
    <citation type="journal article" date="2013" name="Nature">
        <title>Draft genome of the wheat A-genome progenitor Triticum urartu.</title>
        <authorList>
            <person name="Ling H.Q."/>
            <person name="Zhao S."/>
            <person name="Liu D."/>
            <person name="Wang J."/>
            <person name="Sun H."/>
            <person name="Zhang C."/>
            <person name="Fan H."/>
            <person name="Li D."/>
            <person name="Dong L."/>
            <person name="Tao Y."/>
            <person name="Gao C."/>
            <person name="Wu H."/>
            <person name="Li Y."/>
            <person name="Cui Y."/>
            <person name="Guo X."/>
            <person name="Zheng S."/>
            <person name="Wang B."/>
            <person name="Yu K."/>
            <person name="Liang Q."/>
            <person name="Yang W."/>
            <person name="Lou X."/>
            <person name="Chen J."/>
            <person name="Feng M."/>
            <person name="Jian J."/>
            <person name="Zhang X."/>
            <person name="Luo G."/>
            <person name="Jiang Y."/>
            <person name="Liu J."/>
            <person name="Wang Z."/>
            <person name="Sha Y."/>
            <person name="Zhang B."/>
            <person name="Wu H."/>
            <person name="Tang D."/>
            <person name="Shen Q."/>
            <person name="Xue P."/>
            <person name="Zou S."/>
            <person name="Wang X."/>
            <person name="Liu X."/>
            <person name="Wang F."/>
            <person name="Yang Y."/>
            <person name="An X."/>
            <person name="Dong Z."/>
            <person name="Zhang K."/>
            <person name="Zhang X."/>
            <person name="Luo M.C."/>
            <person name="Dvorak J."/>
            <person name="Tong Y."/>
            <person name="Wang J."/>
            <person name="Yang H."/>
            <person name="Li Z."/>
            <person name="Wang D."/>
            <person name="Zhang A."/>
            <person name="Wang J."/>
        </authorList>
    </citation>
    <scope>NUCLEOTIDE SEQUENCE</scope>
</reference>
<protein>
    <recommendedName>
        <fullName evidence="5">RNA methyltransferase</fullName>
        <ecNumber evidence="5">2.1.1.-</ecNumber>
    </recommendedName>
</protein>
<evidence type="ECO:0000256" key="2">
    <source>
        <dbReference type="ARBA" id="ARBA00022603"/>
    </source>
</evidence>
<dbReference type="InterPro" id="IPR005162">
    <property type="entry name" value="Retrotrans_gag_dom"/>
</dbReference>
<accession>M7ZKS3</accession>
<keyword evidence="2 5" id="KW-0489">Methyltransferase</keyword>
<dbReference type="Gene3D" id="3.40.50.150">
    <property type="entry name" value="Vaccinia Virus protein VP39"/>
    <property type="match status" value="1"/>
</dbReference>
<comment type="similarity">
    <text evidence="1 5">Belongs to the methyltransferase superfamily.</text>
</comment>
<feature type="compositionally biased region" description="Gly residues" evidence="6">
    <location>
        <begin position="27"/>
        <end position="42"/>
    </location>
</feature>
<sequence length="478" mass="53671">MVALAQPPSAVKGPKGEAERKRSDAQGRGGNGGGGAGGGGGGRGKKQKNKEVFIYGNYRNYYGYRDWDGDVVMLLAEKELIVTLVKIPALRYSRRSGLQARIVSILDATKRTLASERTWLASYHLRGAAQTWYYALEQDEGTMPPWERFREFCLLLFGPPVRGSRLAELGRLPFTSTLQDYADRFQALACHASGVTVQQRADLFVGGLPDHIRVDMELRGPQDLQSAMYYARAFERRAVAIQHESPSRTTGSLPGPDSAQAMKFVCRSILGVDIDKGLIETANWNLRRISRTGKVAPESAKVHNSSDSTTQSCREEVVSEMPNGDIPKHEQPDLFEIVSFRSENFVQSTHRYTEQYDTIMCLSVTKWIHLNWGDDGIITLFVKIWSLLRPVSISLLLSLNWISVGGIFIMEPQPWTSYRKNRLVSEVAKENFNDICIYPEKFREILLDKVGFRSAEVITNRLVGSVAGFDRPIEVYHK</sequence>
<evidence type="ECO:0000256" key="6">
    <source>
        <dbReference type="SAM" id="MobiDB-lite"/>
    </source>
</evidence>
<gene>
    <name evidence="7" type="ORF">TRIUR3_27543</name>
</gene>
<evidence type="ECO:0000256" key="5">
    <source>
        <dbReference type="RuleBase" id="RU367087"/>
    </source>
</evidence>
<dbReference type="InterPro" id="IPR039772">
    <property type="entry name" value="Bin3-like"/>
</dbReference>
<dbReference type="EMBL" id="KD200860">
    <property type="protein sequence ID" value="EMS52930.1"/>
    <property type="molecule type" value="Genomic_DNA"/>
</dbReference>
<keyword evidence="4 5" id="KW-0949">S-adenosyl-L-methionine</keyword>
<dbReference type="GO" id="GO:0017069">
    <property type="term" value="F:snRNA binding"/>
    <property type="evidence" value="ECO:0007669"/>
    <property type="project" value="TreeGrafter"/>
</dbReference>